<dbReference type="PANTHER" id="PTHR31118">
    <property type="entry name" value="CYCLASE-LIKE PROTEIN 2"/>
    <property type="match status" value="1"/>
</dbReference>
<sequence>MTVIDMDIHVGTHIDAPFHFLIDGKTIDKIPLNELCGDAFVLDARDEEIISEMVLIGGNIPQNTKRLLIKTNNGCWWKQKSFNQSYVGLSANGAQWLVDYGIKLIGIDYLSVANFDEIQIVHEILLKKDIIIIEGLDLTEPNQGIYEFSCLPLKMVNADG</sequence>
<dbReference type="InterPro" id="IPR037175">
    <property type="entry name" value="KFase_sf"/>
</dbReference>
<dbReference type="Gene3D" id="3.50.30.50">
    <property type="entry name" value="Putative cyclase"/>
    <property type="match status" value="1"/>
</dbReference>
<dbReference type="Pfam" id="PF04199">
    <property type="entry name" value="Cyclase"/>
    <property type="match status" value="1"/>
</dbReference>
<accession>A0A382X475</accession>
<evidence type="ECO:0008006" key="2">
    <source>
        <dbReference type="Google" id="ProtNLM"/>
    </source>
</evidence>
<proteinExistence type="predicted"/>
<organism evidence="1">
    <name type="scientific">marine metagenome</name>
    <dbReference type="NCBI Taxonomy" id="408172"/>
    <lineage>
        <taxon>unclassified sequences</taxon>
        <taxon>metagenomes</taxon>
        <taxon>ecological metagenomes</taxon>
    </lineage>
</organism>
<name>A0A382X475_9ZZZZ</name>
<reference evidence="1" key="1">
    <citation type="submission" date="2018-05" db="EMBL/GenBank/DDBJ databases">
        <authorList>
            <person name="Lanie J.A."/>
            <person name="Ng W.-L."/>
            <person name="Kazmierczak K.M."/>
            <person name="Andrzejewski T.M."/>
            <person name="Davidsen T.M."/>
            <person name="Wayne K.J."/>
            <person name="Tettelin H."/>
            <person name="Glass J.I."/>
            <person name="Rusch D."/>
            <person name="Podicherti R."/>
            <person name="Tsui H.-C.T."/>
            <person name="Winkler M.E."/>
        </authorList>
    </citation>
    <scope>NUCLEOTIDE SEQUENCE</scope>
</reference>
<gene>
    <name evidence="1" type="ORF">METZ01_LOCUS418022</name>
</gene>
<dbReference type="PANTHER" id="PTHR31118:SF32">
    <property type="entry name" value="KYNURENINE FORMAMIDASE"/>
    <property type="match status" value="1"/>
</dbReference>
<protein>
    <recommendedName>
        <fullName evidence="2">Cyclase family protein</fullName>
    </recommendedName>
</protein>
<dbReference type="AlphaFoldDB" id="A0A382X475"/>
<feature type="non-terminal residue" evidence="1">
    <location>
        <position position="160"/>
    </location>
</feature>
<dbReference type="InterPro" id="IPR007325">
    <property type="entry name" value="KFase/CYL"/>
</dbReference>
<dbReference type="GO" id="GO:0004061">
    <property type="term" value="F:arylformamidase activity"/>
    <property type="evidence" value="ECO:0007669"/>
    <property type="project" value="InterPro"/>
</dbReference>
<dbReference type="SUPFAM" id="SSF102198">
    <property type="entry name" value="Putative cyclase"/>
    <property type="match status" value="1"/>
</dbReference>
<dbReference type="EMBL" id="UINC01164356">
    <property type="protein sequence ID" value="SVD65168.1"/>
    <property type="molecule type" value="Genomic_DNA"/>
</dbReference>
<evidence type="ECO:0000313" key="1">
    <source>
        <dbReference type="EMBL" id="SVD65168.1"/>
    </source>
</evidence>
<dbReference type="GO" id="GO:0019441">
    <property type="term" value="P:L-tryptophan catabolic process to kynurenine"/>
    <property type="evidence" value="ECO:0007669"/>
    <property type="project" value="InterPro"/>
</dbReference>